<feature type="region of interest" description="Disordered" evidence="1">
    <location>
        <begin position="54"/>
        <end position="113"/>
    </location>
</feature>
<evidence type="ECO:0000313" key="3">
    <source>
        <dbReference type="Proteomes" id="UP001066276"/>
    </source>
</evidence>
<protein>
    <submittedName>
        <fullName evidence="2">Uncharacterized protein</fullName>
    </submittedName>
</protein>
<organism evidence="2 3">
    <name type="scientific">Pleurodeles waltl</name>
    <name type="common">Iberian ribbed newt</name>
    <dbReference type="NCBI Taxonomy" id="8319"/>
    <lineage>
        <taxon>Eukaryota</taxon>
        <taxon>Metazoa</taxon>
        <taxon>Chordata</taxon>
        <taxon>Craniata</taxon>
        <taxon>Vertebrata</taxon>
        <taxon>Euteleostomi</taxon>
        <taxon>Amphibia</taxon>
        <taxon>Batrachia</taxon>
        <taxon>Caudata</taxon>
        <taxon>Salamandroidea</taxon>
        <taxon>Salamandridae</taxon>
        <taxon>Pleurodelinae</taxon>
        <taxon>Pleurodeles</taxon>
    </lineage>
</organism>
<feature type="region of interest" description="Disordered" evidence="1">
    <location>
        <begin position="125"/>
        <end position="147"/>
    </location>
</feature>
<dbReference type="EMBL" id="JANPWB010000003">
    <property type="protein sequence ID" value="KAJ1196717.1"/>
    <property type="molecule type" value="Genomic_DNA"/>
</dbReference>
<evidence type="ECO:0000256" key="1">
    <source>
        <dbReference type="SAM" id="MobiDB-lite"/>
    </source>
</evidence>
<reference evidence="2" key="1">
    <citation type="journal article" date="2022" name="bioRxiv">
        <title>Sequencing and chromosome-scale assembly of the giantPleurodeles waltlgenome.</title>
        <authorList>
            <person name="Brown T."/>
            <person name="Elewa A."/>
            <person name="Iarovenko S."/>
            <person name="Subramanian E."/>
            <person name="Araus A.J."/>
            <person name="Petzold A."/>
            <person name="Susuki M."/>
            <person name="Suzuki K.-i.T."/>
            <person name="Hayashi T."/>
            <person name="Toyoda A."/>
            <person name="Oliveira C."/>
            <person name="Osipova E."/>
            <person name="Leigh N.D."/>
            <person name="Simon A."/>
            <person name="Yun M.H."/>
        </authorList>
    </citation>
    <scope>NUCLEOTIDE SEQUENCE</scope>
    <source>
        <strain evidence="2">20211129_DDA</strain>
        <tissue evidence="2">Liver</tissue>
    </source>
</reference>
<accession>A0AAV7V5T3</accession>
<proteinExistence type="predicted"/>
<comment type="caution">
    <text evidence="2">The sequence shown here is derived from an EMBL/GenBank/DDBJ whole genome shotgun (WGS) entry which is preliminary data.</text>
</comment>
<gene>
    <name evidence="2" type="ORF">NDU88_000582</name>
</gene>
<feature type="compositionally biased region" description="Polar residues" evidence="1">
    <location>
        <begin position="54"/>
        <end position="67"/>
    </location>
</feature>
<name>A0AAV7V5T3_PLEWA</name>
<evidence type="ECO:0000313" key="2">
    <source>
        <dbReference type="EMBL" id="KAJ1196717.1"/>
    </source>
</evidence>
<keyword evidence="3" id="KW-1185">Reference proteome</keyword>
<dbReference type="Proteomes" id="UP001066276">
    <property type="component" value="Chromosome 2_1"/>
</dbReference>
<dbReference type="AlphaFoldDB" id="A0AAV7V5T3"/>
<sequence>MQPHIDRHRQEDSPKMRSRNKAVMYHYVSKENIPPSDCGNKAVIIVIERQARANTEQLNLNVASSGNTDKESDSPLTIDGPKPPYDRLTNTASRLVDRQSLPTGGPTMPPDWWTDNASRLVDRQRLTTGGPTTPHDWWTDNASRLVD</sequence>